<reference evidence="6 7" key="1">
    <citation type="submission" date="2016-10" db="EMBL/GenBank/DDBJ databases">
        <authorList>
            <person name="de Groot N.N."/>
        </authorList>
    </citation>
    <scope>NUCLEOTIDE SEQUENCE [LARGE SCALE GENOMIC DNA]</scope>
    <source>
        <strain evidence="6 7">DSM 15695</strain>
    </source>
</reference>
<dbReference type="InterPro" id="IPR013325">
    <property type="entry name" value="RNA_pol_sigma_r2"/>
</dbReference>
<evidence type="ECO:0000259" key="5">
    <source>
        <dbReference type="Pfam" id="PF04542"/>
    </source>
</evidence>
<dbReference type="SUPFAM" id="SSF88946">
    <property type="entry name" value="Sigma2 domain of RNA polymerase sigma factors"/>
    <property type="match status" value="1"/>
</dbReference>
<dbReference type="PANTHER" id="PTHR30385">
    <property type="entry name" value="SIGMA FACTOR F FLAGELLAR"/>
    <property type="match status" value="1"/>
</dbReference>
<evidence type="ECO:0000256" key="2">
    <source>
        <dbReference type="ARBA" id="ARBA00023082"/>
    </source>
</evidence>
<dbReference type="Gene3D" id="1.10.1740.10">
    <property type="match status" value="1"/>
</dbReference>
<evidence type="ECO:0000256" key="3">
    <source>
        <dbReference type="ARBA" id="ARBA00023125"/>
    </source>
</evidence>
<dbReference type="InterPro" id="IPR014284">
    <property type="entry name" value="RNA_pol_sigma-70_dom"/>
</dbReference>
<feature type="domain" description="RNA polymerase sigma-70 region 2" evidence="5">
    <location>
        <begin position="28"/>
        <end position="93"/>
    </location>
</feature>
<dbReference type="InterPro" id="IPR036388">
    <property type="entry name" value="WH-like_DNA-bd_sf"/>
</dbReference>
<sequence>MKKIALLSNEQLVEAYQQSSNQDYLVELFDRFKPLIRSLSRQYFIIDYDNDDFEQEVRVALLKAVRTFNLERRSFFAPYARCVCRNHIINIARYRLASCRGGGKKDLSLNVEVDGDSVDTLSLLPDTNNLPIYEICSTQSKFIRVLNSLSKLEKQVLHKYLSEGNYKKIAEELGMSLKKVHDTIYRCRKKFKQLA</sequence>
<keyword evidence="1" id="KW-0805">Transcription regulation</keyword>
<dbReference type="GO" id="GO:0003677">
    <property type="term" value="F:DNA binding"/>
    <property type="evidence" value="ECO:0007669"/>
    <property type="project" value="UniProtKB-KW"/>
</dbReference>
<dbReference type="EMBL" id="FOEN01000003">
    <property type="protein sequence ID" value="SEP95282.1"/>
    <property type="molecule type" value="Genomic_DNA"/>
</dbReference>
<dbReference type="Pfam" id="PF04542">
    <property type="entry name" value="Sigma70_r2"/>
    <property type="match status" value="1"/>
</dbReference>
<keyword evidence="7" id="KW-1185">Reference proteome</keyword>
<gene>
    <name evidence="6" type="ORF">SAMN04488558_103185</name>
</gene>
<dbReference type="NCBIfam" id="TIGR02937">
    <property type="entry name" value="sigma70-ECF"/>
    <property type="match status" value="1"/>
</dbReference>
<evidence type="ECO:0000256" key="1">
    <source>
        <dbReference type="ARBA" id="ARBA00023015"/>
    </source>
</evidence>
<dbReference type="SUPFAM" id="SSF88659">
    <property type="entry name" value="Sigma3 and sigma4 domains of RNA polymerase sigma factors"/>
    <property type="match status" value="1"/>
</dbReference>
<keyword evidence="3" id="KW-0238">DNA-binding</keyword>
<evidence type="ECO:0000313" key="7">
    <source>
        <dbReference type="Proteomes" id="UP000198833"/>
    </source>
</evidence>
<dbReference type="InterPro" id="IPR007627">
    <property type="entry name" value="RNA_pol_sigma70_r2"/>
</dbReference>
<dbReference type="Proteomes" id="UP000198833">
    <property type="component" value="Unassembled WGS sequence"/>
</dbReference>
<dbReference type="GO" id="GO:0016987">
    <property type="term" value="F:sigma factor activity"/>
    <property type="evidence" value="ECO:0007669"/>
    <property type="project" value="UniProtKB-KW"/>
</dbReference>
<dbReference type="RefSeq" id="WP_092571021.1">
    <property type="nucleotide sequence ID" value="NZ_CALUDV010000007.1"/>
</dbReference>
<dbReference type="InterPro" id="IPR013324">
    <property type="entry name" value="RNA_pol_sigma_r3/r4-like"/>
</dbReference>
<keyword evidence="4" id="KW-0804">Transcription</keyword>
<organism evidence="6 7">
    <name type="scientific">Ignavigranum ruoffiae</name>
    <dbReference type="NCBI Taxonomy" id="89093"/>
    <lineage>
        <taxon>Bacteria</taxon>
        <taxon>Bacillati</taxon>
        <taxon>Bacillota</taxon>
        <taxon>Bacilli</taxon>
        <taxon>Lactobacillales</taxon>
        <taxon>Aerococcaceae</taxon>
        <taxon>Ignavigranum</taxon>
    </lineage>
</organism>
<keyword evidence="2" id="KW-0731">Sigma factor</keyword>
<accession>A0A1H9C2A9</accession>
<dbReference type="AlphaFoldDB" id="A0A1H9C2A9"/>
<dbReference type="OrthoDB" id="1767844at2"/>
<evidence type="ECO:0000313" key="6">
    <source>
        <dbReference type="EMBL" id="SEP95282.1"/>
    </source>
</evidence>
<name>A0A1H9C2A9_9LACT</name>
<dbReference type="Gene3D" id="1.10.10.10">
    <property type="entry name" value="Winged helix-like DNA-binding domain superfamily/Winged helix DNA-binding domain"/>
    <property type="match status" value="1"/>
</dbReference>
<protein>
    <submittedName>
        <fullName evidence="6">Sigma-70, region 4</fullName>
    </submittedName>
</protein>
<dbReference type="PANTHER" id="PTHR30385:SF1">
    <property type="entry name" value="RNA POLYMERASE SIGMA-H FACTOR"/>
    <property type="match status" value="1"/>
</dbReference>
<dbReference type="STRING" id="89093.SAMN04488558_103185"/>
<evidence type="ECO:0000256" key="4">
    <source>
        <dbReference type="ARBA" id="ARBA00023163"/>
    </source>
</evidence>
<proteinExistence type="predicted"/>
<dbReference type="GO" id="GO:0006352">
    <property type="term" value="P:DNA-templated transcription initiation"/>
    <property type="evidence" value="ECO:0007669"/>
    <property type="project" value="InterPro"/>
</dbReference>